<protein>
    <submittedName>
        <fullName evidence="2">Uncharacterized protein</fullName>
    </submittedName>
</protein>
<evidence type="ECO:0000313" key="2">
    <source>
        <dbReference type="EMBL" id="WTZ09524.1"/>
    </source>
</evidence>
<proteinExistence type="predicted"/>
<reference evidence="2" key="1">
    <citation type="submission" date="2022-10" db="EMBL/GenBank/DDBJ databases">
        <title>The complete genomes of actinobacterial strains from the NBC collection.</title>
        <authorList>
            <person name="Joergensen T.S."/>
            <person name="Alvarez Arevalo M."/>
            <person name="Sterndorff E.B."/>
            <person name="Faurdal D."/>
            <person name="Vuksanovic O."/>
            <person name="Mourched A.-S."/>
            <person name="Charusanti P."/>
            <person name="Shaw S."/>
            <person name="Blin K."/>
            <person name="Weber T."/>
        </authorList>
    </citation>
    <scope>NUCLEOTIDE SEQUENCE</scope>
    <source>
        <strain evidence="2">NBC_01393</strain>
    </source>
</reference>
<keyword evidence="1" id="KW-0472">Membrane</keyword>
<accession>A0AAU3HYX8</accession>
<name>A0AAU3HYX8_9ACTN</name>
<evidence type="ECO:0000256" key="1">
    <source>
        <dbReference type="SAM" id="Phobius"/>
    </source>
</evidence>
<sequence length="188" mass="20075">MKLLTACWRAAVARYAPMALALTVIDFVSDGFTWDSVREAVGVVLLVLAVLSLGAAAFAVRSLRRRARAAGIALSAGALDDRQTHVLRPVLLSDGWQERVREELMASERSFLVAEKGREEIHFRWRPWRGEESVWGSMSFDAPSGGVVLDVRDGEGLRGVVGLGKGSVFAAVCQIAGATGLQAGVPAG</sequence>
<feature type="transmembrane region" description="Helical" evidence="1">
    <location>
        <begin position="40"/>
        <end position="60"/>
    </location>
</feature>
<dbReference type="EMBL" id="CP109546">
    <property type="protein sequence ID" value="WTZ09524.1"/>
    <property type="molecule type" value="Genomic_DNA"/>
</dbReference>
<gene>
    <name evidence="2" type="ORF">OG699_16890</name>
</gene>
<organism evidence="2">
    <name type="scientific">Streptomyces sp. NBC_01393</name>
    <dbReference type="NCBI Taxonomy" id="2903851"/>
    <lineage>
        <taxon>Bacteria</taxon>
        <taxon>Bacillati</taxon>
        <taxon>Actinomycetota</taxon>
        <taxon>Actinomycetes</taxon>
        <taxon>Kitasatosporales</taxon>
        <taxon>Streptomycetaceae</taxon>
        <taxon>Streptomyces</taxon>
    </lineage>
</organism>
<keyword evidence="1" id="KW-1133">Transmembrane helix</keyword>
<dbReference type="AlphaFoldDB" id="A0AAU3HYX8"/>
<keyword evidence="1" id="KW-0812">Transmembrane</keyword>